<sequence>MAPQVLSQAFASLLIATALPSLTTAELHPRDQSTTVVAVTATSAITHTTTNTDGAQGACNNFYGACVVYGGSGEAAYTTTIYATGPSTTYATPTPTSLVTSTSTATTEVIVQTTTVSNSGACQGYDGSCVVYNTANGAAAATTVYAGNNGNSGGGNSNGEIGNTGSGGGNGAIGSGVSNSASTSNTLCAASFAALALLASIMIIVWA</sequence>
<protein>
    <submittedName>
        <fullName evidence="3">Uncharacterized protein</fullName>
    </submittedName>
</protein>
<comment type="caution">
    <text evidence="3">The sequence shown here is derived from an EMBL/GenBank/DDBJ whole genome shotgun (WGS) entry which is preliminary data.</text>
</comment>
<gene>
    <name evidence="3" type="ORF">LTR91_002364</name>
</gene>
<keyword evidence="1" id="KW-1133">Transmembrane helix</keyword>
<evidence type="ECO:0000313" key="4">
    <source>
        <dbReference type="Proteomes" id="UP001175353"/>
    </source>
</evidence>
<keyword evidence="4" id="KW-1185">Reference proteome</keyword>
<dbReference type="EMBL" id="JAUJLE010000010">
    <property type="protein sequence ID" value="KAK1011078.1"/>
    <property type="molecule type" value="Genomic_DNA"/>
</dbReference>
<evidence type="ECO:0000256" key="2">
    <source>
        <dbReference type="SAM" id="SignalP"/>
    </source>
</evidence>
<accession>A0AAN6KYM8</accession>
<proteinExistence type="predicted"/>
<feature type="chain" id="PRO_5042975022" evidence="2">
    <location>
        <begin position="26"/>
        <end position="207"/>
    </location>
</feature>
<reference evidence="3" key="1">
    <citation type="submission" date="2023-06" db="EMBL/GenBank/DDBJ databases">
        <title>Black Yeasts Isolated from many extreme environments.</title>
        <authorList>
            <person name="Coleine C."/>
            <person name="Stajich J.E."/>
            <person name="Selbmann L."/>
        </authorList>
    </citation>
    <scope>NUCLEOTIDE SEQUENCE</scope>
    <source>
        <strain evidence="3">CCFEE 5200</strain>
    </source>
</reference>
<dbReference type="Proteomes" id="UP001175353">
    <property type="component" value="Unassembled WGS sequence"/>
</dbReference>
<organism evidence="3 4">
    <name type="scientific">Friedmanniomyces endolithicus</name>
    <dbReference type="NCBI Taxonomy" id="329885"/>
    <lineage>
        <taxon>Eukaryota</taxon>
        <taxon>Fungi</taxon>
        <taxon>Dikarya</taxon>
        <taxon>Ascomycota</taxon>
        <taxon>Pezizomycotina</taxon>
        <taxon>Dothideomycetes</taxon>
        <taxon>Dothideomycetidae</taxon>
        <taxon>Mycosphaerellales</taxon>
        <taxon>Teratosphaeriaceae</taxon>
        <taxon>Friedmanniomyces</taxon>
    </lineage>
</organism>
<keyword evidence="2" id="KW-0732">Signal</keyword>
<name>A0AAN6KYM8_9PEZI</name>
<keyword evidence="1" id="KW-0812">Transmembrane</keyword>
<dbReference type="AlphaFoldDB" id="A0AAN6KYM8"/>
<feature type="signal peptide" evidence="2">
    <location>
        <begin position="1"/>
        <end position="25"/>
    </location>
</feature>
<evidence type="ECO:0000256" key="1">
    <source>
        <dbReference type="SAM" id="Phobius"/>
    </source>
</evidence>
<evidence type="ECO:0000313" key="3">
    <source>
        <dbReference type="EMBL" id="KAK1011078.1"/>
    </source>
</evidence>
<keyword evidence="1" id="KW-0472">Membrane</keyword>
<feature type="transmembrane region" description="Helical" evidence="1">
    <location>
        <begin position="189"/>
        <end position="206"/>
    </location>
</feature>